<name>A0A8X7YTI1_POPTO</name>
<accession>A0A8X7YTI1</accession>
<evidence type="ECO:0000313" key="3">
    <source>
        <dbReference type="Proteomes" id="UP000886885"/>
    </source>
</evidence>
<sequence length="161" mass="17868">MQESGEGENAEIEEADRVDGVNAEAEEVVNAEAEKIVNAEAKEVDRGNAEGSLNPAQGRTRREPAWMQDYVSAVKLTLRLILRAATLNSSQLVPEIRGCSLACCFPWPTLSFHLLRCYHFDWKPIDGLKPQNLDLTESLGGAIERKRDLKLISISYRSLVG</sequence>
<protein>
    <submittedName>
        <fullName evidence="2">Uncharacterized protein</fullName>
    </submittedName>
</protein>
<reference evidence="2" key="1">
    <citation type="journal article" date="2020" name="bioRxiv">
        <title>Hybrid origin of Populus tomentosa Carr. identified through genome sequencing and phylogenomic analysis.</title>
        <authorList>
            <person name="An X."/>
            <person name="Gao K."/>
            <person name="Chen Z."/>
            <person name="Li J."/>
            <person name="Yang X."/>
            <person name="Yang X."/>
            <person name="Zhou J."/>
            <person name="Guo T."/>
            <person name="Zhao T."/>
            <person name="Huang S."/>
            <person name="Miao D."/>
            <person name="Khan W.U."/>
            <person name="Rao P."/>
            <person name="Ye M."/>
            <person name="Lei B."/>
            <person name="Liao W."/>
            <person name="Wang J."/>
            <person name="Ji L."/>
            <person name="Li Y."/>
            <person name="Guo B."/>
            <person name="Mustafa N.S."/>
            <person name="Li S."/>
            <person name="Yun Q."/>
            <person name="Keller S.R."/>
            <person name="Mao J."/>
            <person name="Zhang R."/>
            <person name="Strauss S.H."/>
        </authorList>
    </citation>
    <scope>NUCLEOTIDE SEQUENCE</scope>
    <source>
        <strain evidence="2">GM15</strain>
        <tissue evidence="2">Leaf</tissue>
    </source>
</reference>
<dbReference type="AlphaFoldDB" id="A0A8X7YTI1"/>
<keyword evidence="3" id="KW-1185">Reference proteome</keyword>
<proteinExistence type="predicted"/>
<dbReference type="OrthoDB" id="1729071at2759"/>
<feature type="compositionally biased region" description="Acidic residues" evidence="1">
    <location>
        <begin position="1"/>
        <end position="16"/>
    </location>
</feature>
<evidence type="ECO:0000313" key="2">
    <source>
        <dbReference type="EMBL" id="KAG6755382.1"/>
    </source>
</evidence>
<organism evidence="2 3">
    <name type="scientific">Populus tomentosa</name>
    <name type="common">Chinese white poplar</name>
    <dbReference type="NCBI Taxonomy" id="118781"/>
    <lineage>
        <taxon>Eukaryota</taxon>
        <taxon>Viridiplantae</taxon>
        <taxon>Streptophyta</taxon>
        <taxon>Embryophyta</taxon>
        <taxon>Tracheophyta</taxon>
        <taxon>Spermatophyta</taxon>
        <taxon>Magnoliopsida</taxon>
        <taxon>eudicotyledons</taxon>
        <taxon>Gunneridae</taxon>
        <taxon>Pentapetalae</taxon>
        <taxon>rosids</taxon>
        <taxon>fabids</taxon>
        <taxon>Malpighiales</taxon>
        <taxon>Salicaceae</taxon>
        <taxon>Saliceae</taxon>
        <taxon>Populus</taxon>
    </lineage>
</organism>
<feature type="region of interest" description="Disordered" evidence="1">
    <location>
        <begin position="1"/>
        <end position="21"/>
    </location>
</feature>
<gene>
    <name evidence="2" type="ORF">POTOM_041203</name>
</gene>
<dbReference type="Proteomes" id="UP000886885">
    <property type="component" value="Chromosome 11D"/>
</dbReference>
<evidence type="ECO:0000256" key="1">
    <source>
        <dbReference type="SAM" id="MobiDB-lite"/>
    </source>
</evidence>
<dbReference type="EMBL" id="JAAWWB010000022">
    <property type="protein sequence ID" value="KAG6755382.1"/>
    <property type="molecule type" value="Genomic_DNA"/>
</dbReference>
<comment type="caution">
    <text evidence="2">The sequence shown here is derived from an EMBL/GenBank/DDBJ whole genome shotgun (WGS) entry which is preliminary data.</text>
</comment>